<organism evidence="2 3">
    <name type="scientific">Arboricoccus pini</name>
    <dbReference type="NCBI Taxonomy" id="1963835"/>
    <lineage>
        <taxon>Bacteria</taxon>
        <taxon>Pseudomonadati</taxon>
        <taxon>Pseudomonadota</taxon>
        <taxon>Alphaproteobacteria</taxon>
        <taxon>Geminicoccales</taxon>
        <taxon>Geminicoccaceae</taxon>
        <taxon>Arboricoccus</taxon>
    </lineage>
</organism>
<feature type="region of interest" description="Disordered" evidence="1">
    <location>
        <begin position="203"/>
        <end position="226"/>
    </location>
</feature>
<accession>A0A212Q1G0</accession>
<evidence type="ECO:0000313" key="3">
    <source>
        <dbReference type="Proteomes" id="UP000197065"/>
    </source>
</evidence>
<dbReference type="RefSeq" id="WP_088559652.1">
    <property type="nucleotide sequence ID" value="NZ_FYEH01000001.1"/>
</dbReference>
<evidence type="ECO:0000313" key="2">
    <source>
        <dbReference type="EMBL" id="SNB53136.1"/>
    </source>
</evidence>
<dbReference type="Proteomes" id="UP000197065">
    <property type="component" value="Unassembled WGS sequence"/>
</dbReference>
<proteinExistence type="predicted"/>
<sequence length="344" mass="35788">MSSSIGPIHEVQPVTAAKSIGLVSSQAGPTGHGWPAHPIAQAPETPYALAAALPERDLLMPTTSLTTLLIESGRTMPETAGQVASPPVGDLATQETIQAAARLAAGLTAGLGESLADSPKSTQDNDAALRILVVATGGSIGTENPSPAESSFPAAMPTSSQIATLLQAHHPQGLGFVAAAREMDKRRNARGRMRAWLSDAMQAKTEEAGGGRPRVGRRDAGGASTLQEDVHRLGVTARPAINIVAPAIPQLILAGEDEELVPSDEVESRSHPDPTWTVVVEFAMLGRVVIEIVCRGSCADMLLLTDYRLEPETVAFVHEMLETASILGALTTSLRTVSMPGSAA</sequence>
<dbReference type="AlphaFoldDB" id="A0A212Q1G0"/>
<gene>
    <name evidence="2" type="ORF">SAMN07250955_101345</name>
</gene>
<evidence type="ECO:0000256" key="1">
    <source>
        <dbReference type="SAM" id="MobiDB-lite"/>
    </source>
</evidence>
<protein>
    <submittedName>
        <fullName evidence="2">Uncharacterized protein</fullName>
    </submittedName>
</protein>
<keyword evidence="3" id="KW-1185">Reference proteome</keyword>
<name>A0A212Q1G0_9PROT</name>
<dbReference type="EMBL" id="FYEH01000001">
    <property type="protein sequence ID" value="SNB53136.1"/>
    <property type="molecule type" value="Genomic_DNA"/>
</dbReference>
<reference evidence="2 3" key="1">
    <citation type="submission" date="2017-06" db="EMBL/GenBank/DDBJ databases">
        <authorList>
            <person name="Kim H.J."/>
            <person name="Triplett B.A."/>
        </authorList>
    </citation>
    <scope>NUCLEOTIDE SEQUENCE [LARGE SCALE GENOMIC DNA]</scope>
    <source>
        <strain evidence="2 3">B29T1</strain>
    </source>
</reference>